<keyword evidence="3" id="KW-0805">Transcription regulation</keyword>
<evidence type="ECO:0000259" key="6">
    <source>
        <dbReference type="PROSITE" id="PS50995"/>
    </source>
</evidence>
<dbReference type="InterPro" id="IPR055166">
    <property type="entry name" value="Transc_reg_Sar_Rot_HTH"/>
</dbReference>
<dbReference type="InterPro" id="IPR036388">
    <property type="entry name" value="WH-like_DNA-bd_sf"/>
</dbReference>
<dbReference type="InterPro" id="IPR000835">
    <property type="entry name" value="HTH_MarR-typ"/>
</dbReference>
<sequence length="145" mass="16485">MASQTSLALDNQLCFSLYRAQRLVTRTYHQLLQELHLTYPQYLVMLALWEEGGELGMKELATRLELDSGTLTPLIKRLIALNLLQKERSAEDERRTILRLTEAGHSLHHRAEQVPEQLHALCTGEGVNLPVLKSELDSLARRLSS</sequence>
<evidence type="ECO:0000256" key="5">
    <source>
        <dbReference type="ARBA" id="ARBA00023163"/>
    </source>
</evidence>
<name>A0A7H2BIZ4_9MICC</name>
<evidence type="ECO:0000256" key="4">
    <source>
        <dbReference type="ARBA" id="ARBA00023125"/>
    </source>
</evidence>
<reference evidence="7 8" key="1">
    <citation type="submission" date="2020-09" db="EMBL/GenBank/DDBJ databases">
        <title>Investigation of environmental microbe.</title>
        <authorList>
            <person name="Ou Y."/>
            <person name="Kang Q."/>
        </authorList>
    </citation>
    <scope>NUCLEOTIDE SEQUENCE [LARGE SCALE GENOMIC DNA]</scope>
    <source>
        <strain evidence="7 8">KJZ-9</strain>
    </source>
</reference>
<proteinExistence type="predicted"/>
<accession>A0A7H2BIZ4</accession>
<dbReference type="KEGG" id="rama:IDM48_09800"/>
<dbReference type="Gene3D" id="1.10.10.10">
    <property type="entry name" value="Winged helix-like DNA-binding domain superfamily/Winged helix DNA-binding domain"/>
    <property type="match status" value="1"/>
</dbReference>
<keyword evidence="8" id="KW-1185">Reference proteome</keyword>
<keyword evidence="4" id="KW-0238">DNA-binding</keyword>
<dbReference type="PROSITE" id="PS50995">
    <property type="entry name" value="HTH_MARR_2"/>
    <property type="match status" value="1"/>
</dbReference>
<dbReference type="GO" id="GO:0005737">
    <property type="term" value="C:cytoplasm"/>
    <property type="evidence" value="ECO:0007669"/>
    <property type="project" value="UniProtKB-SubCell"/>
</dbReference>
<dbReference type="SUPFAM" id="SSF46785">
    <property type="entry name" value="Winged helix' DNA-binding domain"/>
    <property type="match status" value="1"/>
</dbReference>
<dbReference type="InterPro" id="IPR036390">
    <property type="entry name" value="WH_DNA-bd_sf"/>
</dbReference>
<organism evidence="7 8">
    <name type="scientific">Rothia amarae</name>
    <dbReference type="NCBI Taxonomy" id="169480"/>
    <lineage>
        <taxon>Bacteria</taxon>
        <taxon>Bacillati</taxon>
        <taxon>Actinomycetota</taxon>
        <taxon>Actinomycetes</taxon>
        <taxon>Micrococcales</taxon>
        <taxon>Micrococcaceae</taxon>
        <taxon>Rothia</taxon>
    </lineage>
</organism>
<dbReference type="AlphaFoldDB" id="A0A7H2BIZ4"/>
<comment type="subcellular location">
    <subcellularLocation>
        <location evidence="1">Cytoplasm</location>
    </subcellularLocation>
</comment>
<protein>
    <submittedName>
        <fullName evidence="7">MarR family transcriptional regulator</fullName>
    </submittedName>
</protein>
<gene>
    <name evidence="7" type="ORF">IDM48_09800</name>
</gene>
<keyword evidence="2" id="KW-0963">Cytoplasm</keyword>
<dbReference type="EMBL" id="CP061538">
    <property type="protein sequence ID" value="QNV39640.1"/>
    <property type="molecule type" value="Genomic_DNA"/>
</dbReference>
<dbReference type="PANTHER" id="PTHR33164:SF5">
    <property type="entry name" value="ORGANIC HYDROPEROXIDE RESISTANCE TRANSCRIPTIONAL REGULATOR"/>
    <property type="match status" value="1"/>
</dbReference>
<dbReference type="GO" id="GO:0003677">
    <property type="term" value="F:DNA binding"/>
    <property type="evidence" value="ECO:0007669"/>
    <property type="project" value="UniProtKB-KW"/>
</dbReference>
<dbReference type="GO" id="GO:0006950">
    <property type="term" value="P:response to stress"/>
    <property type="evidence" value="ECO:0007669"/>
    <property type="project" value="TreeGrafter"/>
</dbReference>
<dbReference type="InterPro" id="IPR039422">
    <property type="entry name" value="MarR/SlyA-like"/>
</dbReference>
<dbReference type="Pfam" id="PF22381">
    <property type="entry name" value="Staph_reg_Sar_Rot"/>
    <property type="match status" value="1"/>
</dbReference>
<dbReference type="PANTHER" id="PTHR33164">
    <property type="entry name" value="TRANSCRIPTIONAL REGULATOR, MARR FAMILY"/>
    <property type="match status" value="1"/>
</dbReference>
<feature type="domain" description="HTH marR-type" evidence="6">
    <location>
        <begin position="10"/>
        <end position="145"/>
    </location>
</feature>
<evidence type="ECO:0000256" key="2">
    <source>
        <dbReference type="ARBA" id="ARBA00022490"/>
    </source>
</evidence>
<evidence type="ECO:0000256" key="3">
    <source>
        <dbReference type="ARBA" id="ARBA00023015"/>
    </source>
</evidence>
<evidence type="ECO:0000313" key="7">
    <source>
        <dbReference type="EMBL" id="QNV39640.1"/>
    </source>
</evidence>
<dbReference type="RefSeq" id="WP_190617175.1">
    <property type="nucleotide sequence ID" value="NZ_CP061538.1"/>
</dbReference>
<dbReference type="GO" id="GO:0003700">
    <property type="term" value="F:DNA-binding transcription factor activity"/>
    <property type="evidence" value="ECO:0007669"/>
    <property type="project" value="InterPro"/>
</dbReference>
<evidence type="ECO:0000256" key="1">
    <source>
        <dbReference type="ARBA" id="ARBA00004496"/>
    </source>
</evidence>
<dbReference type="Proteomes" id="UP000516421">
    <property type="component" value="Chromosome"/>
</dbReference>
<evidence type="ECO:0000313" key="8">
    <source>
        <dbReference type="Proteomes" id="UP000516421"/>
    </source>
</evidence>
<dbReference type="SMART" id="SM00347">
    <property type="entry name" value="HTH_MARR"/>
    <property type="match status" value="1"/>
</dbReference>
<keyword evidence="5" id="KW-0804">Transcription</keyword>